<comment type="caution">
    <text evidence="2">The sequence shown here is derived from an EMBL/GenBank/DDBJ whole genome shotgun (WGS) entry which is preliminary data.</text>
</comment>
<evidence type="ECO:0000256" key="1">
    <source>
        <dbReference type="SAM" id="MobiDB-lite"/>
    </source>
</evidence>
<name>A0A9Q1QI12_9CARY</name>
<evidence type="ECO:0000313" key="3">
    <source>
        <dbReference type="Proteomes" id="UP001153076"/>
    </source>
</evidence>
<evidence type="ECO:0000313" key="2">
    <source>
        <dbReference type="EMBL" id="KAJ8443323.1"/>
    </source>
</evidence>
<sequence>MLGTTVLIPTALVPQMGGGKWEGKYQAKPLQCFDTIESALPSAGDDIDCLLDGVQRELWPSPNYSSKCCPGELEVVILVPTRELALQTSQVCKELAKHLKMQVMVTMDGVGCEINIFSMCALRSDGREDAQLKERRAIGRSPQRALACRTPSSGMPLKMRKEQLTIGRSAQGVLGDRKSRLKSAGCEDARLKGDLSPLELRMCKERWAIGHPAQDALSNRMPRSKSAGGRTPS</sequence>
<dbReference type="EMBL" id="JAKOGI010000121">
    <property type="protein sequence ID" value="KAJ8443323.1"/>
    <property type="molecule type" value="Genomic_DNA"/>
</dbReference>
<dbReference type="SUPFAM" id="SSF52540">
    <property type="entry name" value="P-loop containing nucleoside triphosphate hydrolases"/>
    <property type="match status" value="1"/>
</dbReference>
<evidence type="ECO:0008006" key="4">
    <source>
        <dbReference type="Google" id="ProtNLM"/>
    </source>
</evidence>
<feature type="region of interest" description="Disordered" evidence="1">
    <location>
        <begin position="211"/>
        <end position="233"/>
    </location>
</feature>
<dbReference type="InterPro" id="IPR027417">
    <property type="entry name" value="P-loop_NTPase"/>
</dbReference>
<dbReference type="Gene3D" id="3.40.50.300">
    <property type="entry name" value="P-loop containing nucleotide triphosphate hydrolases"/>
    <property type="match status" value="1"/>
</dbReference>
<proteinExistence type="predicted"/>
<keyword evidence="3" id="KW-1185">Reference proteome</keyword>
<protein>
    <recommendedName>
        <fullName evidence="4">DEAD/DEAH box helicase domain-containing protein</fullName>
    </recommendedName>
</protein>
<accession>A0A9Q1QI12</accession>
<dbReference type="Proteomes" id="UP001153076">
    <property type="component" value="Unassembled WGS sequence"/>
</dbReference>
<gene>
    <name evidence="2" type="ORF">Cgig2_015804</name>
</gene>
<organism evidence="2 3">
    <name type="scientific">Carnegiea gigantea</name>
    <dbReference type="NCBI Taxonomy" id="171969"/>
    <lineage>
        <taxon>Eukaryota</taxon>
        <taxon>Viridiplantae</taxon>
        <taxon>Streptophyta</taxon>
        <taxon>Embryophyta</taxon>
        <taxon>Tracheophyta</taxon>
        <taxon>Spermatophyta</taxon>
        <taxon>Magnoliopsida</taxon>
        <taxon>eudicotyledons</taxon>
        <taxon>Gunneridae</taxon>
        <taxon>Pentapetalae</taxon>
        <taxon>Caryophyllales</taxon>
        <taxon>Cactineae</taxon>
        <taxon>Cactaceae</taxon>
        <taxon>Cactoideae</taxon>
        <taxon>Echinocereeae</taxon>
        <taxon>Carnegiea</taxon>
    </lineage>
</organism>
<reference evidence="2" key="1">
    <citation type="submission" date="2022-04" db="EMBL/GenBank/DDBJ databases">
        <title>Carnegiea gigantea Genome sequencing and assembly v2.</title>
        <authorList>
            <person name="Copetti D."/>
            <person name="Sanderson M.J."/>
            <person name="Burquez A."/>
            <person name="Wojciechowski M.F."/>
        </authorList>
    </citation>
    <scope>NUCLEOTIDE SEQUENCE</scope>
    <source>
        <strain evidence="2">SGP5-SGP5p</strain>
        <tissue evidence="2">Aerial part</tissue>
    </source>
</reference>
<dbReference type="AlphaFoldDB" id="A0A9Q1QI12"/>